<evidence type="ECO:0000256" key="1">
    <source>
        <dbReference type="SAM" id="MobiDB-lite"/>
    </source>
</evidence>
<evidence type="ECO:0000313" key="2">
    <source>
        <dbReference type="EMBL" id="KAL3885618.1"/>
    </source>
</evidence>
<reference evidence="2 3" key="1">
    <citation type="submission" date="2024-11" db="EMBL/GenBank/DDBJ databases">
        <title>Chromosome-level genome assembly of the freshwater bivalve Anodonta woodiana.</title>
        <authorList>
            <person name="Chen X."/>
        </authorList>
    </citation>
    <scope>NUCLEOTIDE SEQUENCE [LARGE SCALE GENOMIC DNA]</scope>
    <source>
        <strain evidence="2">MN2024</strain>
        <tissue evidence="2">Gills</tissue>
    </source>
</reference>
<gene>
    <name evidence="2" type="ORF">ACJMK2_025668</name>
</gene>
<feature type="region of interest" description="Disordered" evidence="1">
    <location>
        <begin position="14"/>
        <end position="96"/>
    </location>
</feature>
<dbReference type="AlphaFoldDB" id="A0ABD3XJL7"/>
<name>A0ABD3XJL7_SINWO</name>
<sequence length="96" mass="10450">MENVATKLQCLVNQTAERGPTSDTAIEEEEVLPSPPPSSLKWKAFKPKAKGKEMLRTSTPKKTPSSAVEMEKDIEVSSSSDEETFIPAKKAKGNNS</sequence>
<feature type="compositionally biased region" description="Polar residues" evidence="1">
    <location>
        <begin position="56"/>
        <end position="66"/>
    </location>
</feature>
<proteinExistence type="predicted"/>
<accession>A0ABD3XJL7</accession>
<feature type="compositionally biased region" description="Polar residues" evidence="1">
    <location>
        <begin position="14"/>
        <end position="24"/>
    </location>
</feature>
<organism evidence="2 3">
    <name type="scientific">Sinanodonta woodiana</name>
    <name type="common">Chinese pond mussel</name>
    <name type="synonym">Anodonta woodiana</name>
    <dbReference type="NCBI Taxonomy" id="1069815"/>
    <lineage>
        <taxon>Eukaryota</taxon>
        <taxon>Metazoa</taxon>
        <taxon>Spiralia</taxon>
        <taxon>Lophotrochozoa</taxon>
        <taxon>Mollusca</taxon>
        <taxon>Bivalvia</taxon>
        <taxon>Autobranchia</taxon>
        <taxon>Heteroconchia</taxon>
        <taxon>Palaeoheterodonta</taxon>
        <taxon>Unionida</taxon>
        <taxon>Unionoidea</taxon>
        <taxon>Unionidae</taxon>
        <taxon>Unioninae</taxon>
        <taxon>Sinanodonta</taxon>
    </lineage>
</organism>
<dbReference type="EMBL" id="JBJQND010000002">
    <property type="protein sequence ID" value="KAL3885618.1"/>
    <property type="molecule type" value="Genomic_DNA"/>
</dbReference>
<keyword evidence="3" id="KW-1185">Reference proteome</keyword>
<dbReference type="Proteomes" id="UP001634394">
    <property type="component" value="Unassembled WGS sequence"/>
</dbReference>
<comment type="caution">
    <text evidence="2">The sequence shown here is derived from an EMBL/GenBank/DDBJ whole genome shotgun (WGS) entry which is preliminary data.</text>
</comment>
<evidence type="ECO:0000313" key="3">
    <source>
        <dbReference type="Proteomes" id="UP001634394"/>
    </source>
</evidence>
<protein>
    <submittedName>
        <fullName evidence="2">Uncharacterized protein</fullName>
    </submittedName>
</protein>